<feature type="compositionally biased region" description="Basic and acidic residues" evidence="1">
    <location>
        <begin position="48"/>
        <end position="60"/>
    </location>
</feature>
<organism evidence="3 4">
    <name type="scientific">Mycobacterium terramassiliense</name>
    <dbReference type="NCBI Taxonomy" id="1841859"/>
    <lineage>
        <taxon>Bacteria</taxon>
        <taxon>Bacillati</taxon>
        <taxon>Actinomycetota</taxon>
        <taxon>Actinomycetes</taxon>
        <taxon>Mycobacteriales</taxon>
        <taxon>Mycobacteriaceae</taxon>
        <taxon>Mycobacterium</taxon>
    </lineage>
</organism>
<protein>
    <submittedName>
        <fullName evidence="3">Uncharacterized protein</fullName>
    </submittedName>
</protein>
<evidence type="ECO:0000313" key="3">
    <source>
        <dbReference type="EMBL" id="SPM26774.1"/>
    </source>
</evidence>
<sequence length="239" mass="26676">MRGRREAQRWHPGGVGLLIRLAELLIVILPLTGMVVAAVRAFTANKRRAEEPRELDHTRPAEAVGAPVGSANSQAAQWRSLRRVIDEHNRTDARWLEYELDVAKLLDFPLMTDMRDPLTIGFHKAKLRADFLRPVKAEDLLDDREGAARYQSAVEDYVTAFNVAEAEATRRRRSDFSAEGRQRIARAQSLLRVAADPAAAPQERQKAFDLARKELDGLIVLPPTTQAGIERGISGQLEG</sequence>
<feature type="transmembrane region" description="Helical" evidence="2">
    <location>
        <begin position="21"/>
        <end position="42"/>
    </location>
</feature>
<dbReference type="AlphaFoldDB" id="A0A2U3N5U9"/>
<dbReference type="STRING" id="1841859.GCA_900157385_00243"/>
<dbReference type="EMBL" id="FTRV01000008">
    <property type="protein sequence ID" value="SPM26774.1"/>
    <property type="molecule type" value="Genomic_DNA"/>
</dbReference>
<keyword evidence="4" id="KW-1185">Reference proteome</keyword>
<gene>
    <name evidence="3" type="ORF">MTAB308_249</name>
</gene>
<name>A0A2U3N5U9_9MYCO</name>
<evidence type="ECO:0000256" key="2">
    <source>
        <dbReference type="SAM" id="Phobius"/>
    </source>
</evidence>
<reference evidence="3 4" key="1">
    <citation type="submission" date="2017-01" db="EMBL/GenBank/DDBJ databases">
        <authorList>
            <consortium name="Urmite Genomes"/>
        </authorList>
    </citation>
    <scope>NUCLEOTIDE SEQUENCE [LARGE SCALE GENOMIC DNA]</scope>
    <source>
        <strain evidence="3 4">AB308</strain>
    </source>
</reference>
<accession>A0A2U3N5U9</accession>
<keyword evidence="2" id="KW-0812">Transmembrane</keyword>
<dbReference type="Proteomes" id="UP000241595">
    <property type="component" value="Unassembled WGS sequence"/>
</dbReference>
<keyword evidence="2" id="KW-1133">Transmembrane helix</keyword>
<keyword evidence="2" id="KW-0472">Membrane</keyword>
<evidence type="ECO:0000313" key="4">
    <source>
        <dbReference type="Proteomes" id="UP000241595"/>
    </source>
</evidence>
<evidence type="ECO:0000256" key="1">
    <source>
        <dbReference type="SAM" id="MobiDB-lite"/>
    </source>
</evidence>
<proteinExistence type="predicted"/>
<feature type="region of interest" description="Disordered" evidence="1">
    <location>
        <begin position="48"/>
        <end position="71"/>
    </location>
</feature>